<dbReference type="GO" id="GO:0004252">
    <property type="term" value="F:serine-type endopeptidase activity"/>
    <property type="evidence" value="ECO:0007669"/>
    <property type="project" value="InterPro"/>
</dbReference>
<evidence type="ECO:0000256" key="1">
    <source>
        <dbReference type="ARBA" id="ARBA00004141"/>
    </source>
</evidence>
<dbReference type="InterPro" id="IPR035952">
    <property type="entry name" value="Rhomboid-like_sf"/>
</dbReference>
<evidence type="ECO:0000259" key="10">
    <source>
        <dbReference type="Pfam" id="PF01694"/>
    </source>
</evidence>
<keyword evidence="3" id="KW-0645">Protease</keyword>
<comment type="caution">
    <text evidence="11">The sequence shown here is derived from an EMBL/GenBank/DDBJ whole genome shotgun (WGS) entry which is preliminary data.</text>
</comment>
<evidence type="ECO:0000256" key="3">
    <source>
        <dbReference type="ARBA" id="ARBA00022670"/>
    </source>
</evidence>
<evidence type="ECO:0000256" key="8">
    <source>
        <dbReference type="ARBA" id="ARBA00023136"/>
    </source>
</evidence>
<accession>A0A438I3D7</accession>
<evidence type="ECO:0000256" key="5">
    <source>
        <dbReference type="ARBA" id="ARBA00022801"/>
    </source>
</evidence>
<proteinExistence type="inferred from homology"/>
<feature type="transmembrane region" description="Helical" evidence="9">
    <location>
        <begin position="373"/>
        <end position="393"/>
    </location>
</feature>
<evidence type="ECO:0000256" key="2">
    <source>
        <dbReference type="ARBA" id="ARBA00009045"/>
    </source>
</evidence>
<dbReference type="Proteomes" id="UP000288805">
    <property type="component" value="Unassembled WGS sequence"/>
</dbReference>
<reference evidence="11 12" key="1">
    <citation type="journal article" date="2018" name="PLoS Genet.">
        <title>Population sequencing reveals clonal diversity and ancestral inbreeding in the grapevine cultivar Chardonnay.</title>
        <authorList>
            <person name="Roach M.J."/>
            <person name="Johnson D.L."/>
            <person name="Bohlmann J."/>
            <person name="van Vuuren H.J."/>
            <person name="Jones S.J."/>
            <person name="Pretorius I.S."/>
            <person name="Schmidt S.A."/>
            <person name="Borneman A.R."/>
        </authorList>
    </citation>
    <scope>NUCLEOTIDE SEQUENCE [LARGE SCALE GENOMIC DNA]</scope>
    <source>
        <strain evidence="12">cv. Chardonnay</strain>
        <tissue evidence="11">Leaf</tissue>
    </source>
</reference>
<dbReference type="GO" id="GO:0006508">
    <property type="term" value="P:proteolysis"/>
    <property type="evidence" value="ECO:0007669"/>
    <property type="project" value="UniProtKB-KW"/>
</dbReference>
<dbReference type="Gene3D" id="1.20.1540.10">
    <property type="entry name" value="Rhomboid-like"/>
    <property type="match status" value="1"/>
</dbReference>
<evidence type="ECO:0000256" key="9">
    <source>
        <dbReference type="SAM" id="Phobius"/>
    </source>
</evidence>
<dbReference type="InterPro" id="IPR022764">
    <property type="entry name" value="Peptidase_S54_rhomboid_dom"/>
</dbReference>
<organism evidence="11 12">
    <name type="scientific">Vitis vinifera</name>
    <name type="common">Grape</name>
    <dbReference type="NCBI Taxonomy" id="29760"/>
    <lineage>
        <taxon>Eukaryota</taxon>
        <taxon>Viridiplantae</taxon>
        <taxon>Streptophyta</taxon>
        <taxon>Embryophyta</taxon>
        <taxon>Tracheophyta</taxon>
        <taxon>Spermatophyta</taxon>
        <taxon>Magnoliopsida</taxon>
        <taxon>eudicotyledons</taxon>
        <taxon>Gunneridae</taxon>
        <taxon>Pentapetalae</taxon>
        <taxon>rosids</taxon>
        <taxon>Vitales</taxon>
        <taxon>Vitaceae</taxon>
        <taxon>Viteae</taxon>
        <taxon>Vitis</taxon>
    </lineage>
</organism>
<dbReference type="InterPro" id="IPR050925">
    <property type="entry name" value="Rhomboid_protease_S54"/>
</dbReference>
<dbReference type="FunFam" id="1.20.1540.10:FF:000018">
    <property type="entry name" value="RHOMBOID-like protein 12, mitochondrial"/>
    <property type="match status" value="1"/>
</dbReference>
<dbReference type="EMBL" id="QGNW01000148">
    <property type="protein sequence ID" value="RVW91228.1"/>
    <property type="molecule type" value="Genomic_DNA"/>
</dbReference>
<feature type="transmembrane region" description="Helical" evidence="9">
    <location>
        <begin position="242"/>
        <end position="265"/>
    </location>
</feature>
<dbReference type="PANTHER" id="PTHR43731:SF14">
    <property type="entry name" value="PRESENILIN-ASSOCIATED RHOMBOID-LIKE PROTEIN, MITOCHONDRIAL"/>
    <property type="match status" value="1"/>
</dbReference>
<feature type="transmembrane region" description="Helical" evidence="9">
    <location>
        <begin position="342"/>
        <end position="361"/>
    </location>
</feature>
<keyword evidence="8 9" id="KW-0472">Membrane</keyword>
<dbReference type="PANTHER" id="PTHR43731">
    <property type="entry name" value="RHOMBOID PROTEASE"/>
    <property type="match status" value="1"/>
</dbReference>
<comment type="subcellular location">
    <subcellularLocation>
        <location evidence="1">Membrane</location>
        <topology evidence="1">Multi-pass membrane protein</topology>
    </subcellularLocation>
</comment>
<dbReference type="Pfam" id="PF01694">
    <property type="entry name" value="Rhomboid"/>
    <property type="match status" value="1"/>
</dbReference>
<keyword evidence="6" id="KW-0809">Transit peptide</keyword>
<evidence type="ECO:0000313" key="11">
    <source>
        <dbReference type="EMBL" id="RVW91228.1"/>
    </source>
</evidence>
<evidence type="ECO:0000256" key="6">
    <source>
        <dbReference type="ARBA" id="ARBA00022946"/>
    </source>
</evidence>
<protein>
    <submittedName>
        <fullName evidence="11">RHOMBOID-like protein 12, mitochondrial</fullName>
    </submittedName>
</protein>
<comment type="similarity">
    <text evidence="2">Belongs to the peptidase S54 family.</text>
</comment>
<keyword evidence="7 9" id="KW-1133">Transmembrane helix</keyword>
<keyword evidence="4 9" id="KW-0812">Transmembrane</keyword>
<feature type="domain" description="Peptidase S54 rhomboid" evidence="10">
    <location>
        <begin position="237"/>
        <end position="393"/>
    </location>
</feature>
<feature type="transmembrane region" description="Helical" evidence="9">
    <location>
        <begin position="316"/>
        <end position="335"/>
    </location>
</feature>
<gene>
    <name evidence="11" type="primary">RBL12_1</name>
    <name evidence="11" type="ORF">CK203_031694</name>
</gene>
<feature type="transmembrane region" description="Helical" evidence="9">
    <location>
        <begin position="191"/>
        <end position="215"/>
    </location>
</feature>
<evidence type="ECO:0000313" key="12">
    <source>
        <dbReference type="Proteomes" id="UP000288805"/>
    </source>
</evidence>
<keyword evidence="5" id="KW-0378">Hydrolase</keyword>
<sequence>MQRLISLKVASDISRRVFTKPSSLLHSHPNKTFFSLSQPSPTHHLHTTSLIPPPHFPWPSHHGLSRSVYGFISNPTLLKQFLPTALLKGSSKTLAASRVGFLRAQFPRRSFGFSPSFDSYGRRWINLQLGGSEKVDLSATVGRAGECNSSSVIPAPPMRHSGSSGLHLHVQMVHGCHVKWMMRIGKTGRSWLSGLSTNDVVLGLIIANVAVFMLWRISDHRFMLNNFTISLDNFKSGRIHTLITSAFSHIDIGHLISNMIGLYFFGMNIGRVFGPEFLLKLYLAGAVVGSVFYLVHHAFMAPSSKGQQMWSINPSAIPGLGASGAVNAIMLLDIFLFPRSTLYLEFFIPVPAILLGIFLIGKDMLRIIEGDDQISGSAHLGGAAVAAIAWTRLRRRF</sequence>
<dbReference type="SUPFAM" id="SSF144091">
    <property type="entry name" value="Rhomboid-like"/>
    <property type="match status" value="1"/>
</dbReference>
<dbReference type="AlphaFoldDB" id="A0A438I3D7"/>
<feature type="transmembrane region" description="Helical" evidence="9">
    <location>
        <begin position="277"/>
        <end position="296"/>
    </location>
</feature>
<name>A0A438I3D7_VITVI</name>
<dbReference type="GO" id="GO:0016020">
    <property type="term" value="C:membrane"/>
    <property type="evidence" value="ECO:0007669"/>
    <property type="project" value="UniProtKB-SubCell"/>
</dbReference>
<evidence type="ECO:0000256" key="7">
    <source>
        <dbReference type="ARBA" id="ARBA00022989"/>
    </source>
</evidence>
<evidence type="ECO:0000256" key="4">
    <source>
        <dbReference type="ARBA" id="ARBA00022692"/>
    </source>
</evidence>